<evidence type="ECO:0000313" key="2">
    <source>
        <dbReference type="Proteomes" id="UP000001942"/>
    </source>
</evidence>
<name>Q2GD65_EHRS3</name>
<organism evidence="1 2">
    <name type="scientific">Ehrlichia sennetsu (strain ATCC VR-367 / Miyayama)</name>
    <name type="common">Neorickettsia sennetsu</name>
    <dbReference type="NCBI Taxonomy" id="222891"/>
    <lineage>
        <taxon>Bacteria</taxon>
        <taxon>Pseudomonadati</taxon>
        <taxon>Pseudomonadota</taxon>
        <taxon>Alphaproteobacteria</taxon>
        <taxon>Rickettsiales</taxon>
        <taxon>Anaplasmataceae</taxon>
        <taxon>Ehrlichia</taxon>
    </lineage>
</organism>
<reference evidence="1 2" key="1">
    <citation type="journal article" date="2006" name="PLoS Genet.">
        <title>Comparative genomics of emerging human ehrlichiosis agents.</title>
        <authorList>
            <person name="Dunning Hotopp J.C."/>
            <person name="Lin M."/>
            <person name="Madupu R."/>
            <person name="Crabtree J."/>
            <person name="Angiuoli S.V."/>
            <person name="Eisen J.A."/>
            <person name="Seshadri R."/>
            <person name="Ren Q."/>
            <person name="Wu M."/>
            <person name="Utterback T.R."/>
            <person name="Smith S."/>
            <person name="Lewis M."/>
            <person name="Khouri H."/>
            <person name="Zhang C."/>
            <person name="Niu H."/>
            <person name="Lin Q."/>
            <person name="Ohashi N."/>
            <person name="Zhi N."/>
            <person name="Nelson W."/>
            <person name="Brinkac L.M."/>
            <person name="Dodson R.J."/>
            <person name="Rosovitz M.J."/>
            <person name="Sundaram J."/>
            <person name="Daugherty S.C."/>
            <person name="Davidsen T."/>
            <person name="Durkin A.S."/>
            <person name="Gwinn M."/>
            <person name="Haft D.H."/>
            <person name="Selengut J.D."/>
            <person name="Sullivan S.A."/>
            <person name="Zafar N."/>
            <person name="Zhou L."/>
            <person name="Benahmed F."/>
            <person name="Forberger H."/>
            <person name="Halpin R."/>
            <person name="Mulligan S."/>
            <person name="Robinson J."/>
            <person name="White O."/>
            <person name="Rikihisa Y."/>
            <person name="Tettelin H."/>
        </authorList>
    </citation>
    <scope>NUCLEOTIDE SEQUENCE [LARGE SCALE GENOMIC DNA]</scope>
    <source>
        <strain evidence="2">ATCC VR-367 / Miyayama</strain>
    </source>
</reference>
<dbReference type="HOGENOM" id="CLU_3404516_0_0_5"/>
<dbReference type="EMBL" id="CP000237">
    <property type="protein sequence ID" value="ABD45610.1"/>
    <property type="molecule type" value="Genomic_DNA"/>
</dbReference>
<dbReference type="KEGG" id="nse:NSE_0705"/>
<evidence type="ECO:0000313" key="1">
    <source>
        <dbReference type="EMBL" id="ABD45610.1"/>
    </source>
</evidence>
<dbReference type="Proteomes" id="UP000001942">
    <property type="component" value="Chromosome"/>
</dbReference>
<accession>Q2GD65</accession>
<gene>
    <name evidence="1" type="ordered locus">NSE_0705</name>
</gene>
<sequence>MDSSYLIHAAVGVTDFRECSGGHKYIASQS</sequence>
<proteinExistence type="predicted"/>
<keyword evidence="2" id="KW-1185">Reference proteome</keyword>
<protein>
    <submittedName>
        <fullName evidence="1">Uncharacterized protein</fullName>
    </submittedName>
</protein>
<dbReference type="STRING" id="222891.NSE_0705"/>
<dbReference type="AlphaFoldDB" id="Q2GD65"/>